<comment type="similarity">
    <text evidence="2">Belongs to the AB hydrolase superfamily.</text>
</comment>
<dbReference type="FunCoup" id="E8N503">
    <property type="interactions" value="104"/>
</dbReference>
<dbReference type="GO" id="GO:0047372">
    <property type="term" value="F:monoacylglycerol lipase activity"/>
    <property type="evidence" value="ECO:0007669"/>
    <property type="project" value="UniProtKB-EC"/>
</dbReference>
<dbReference type="SUPFAM" id="SSF53474">
    <property type="entry name" value="alpha/beta-Hydrolases"/>
    <property type="match status" value="1"/>
</dbReference>
<dbReference type="EC" id="3.1.1.23" evidence="3"/>
<evidence type="ECO:0000256" key="1">
    <source>
        <dbReference type="ARBA" id="ARBA00001613"/>
    </source>
</evidence>
<keyword evidence="7" id="KW-1185">Reference proteome</keyword>
<dbReference type="FunFam" id="3.40.50.1820:FF:000117">
    <property type="entry name" value="Monoglyceride lipase, putative"/>
    <property type="match status" value="1"/>
</dbReference>
<dbReference type="Pfam" id="PF12146">
    <property type="entry name" value="Hydrolase_4"/>
    <property type="match status" value="1"/>
</dbReference>
<dbReference type="InterPro" id="IPR029058">
    <property type="entry name" value="AB_hydrolase_fold"/>
</dbReference>
<dbReference type="eggNOG" id="COG2267">
    <property type="taxonomic scope" value="Bacteria"/>
</dbReference>
<dbReference type="Gene3D" id="3.40.50.1820">
    <property type="entry name" value="alpha/beta hydrolase"/>
    <property type="match status" value="1"/>
</dbReference>
<reference evidence="6 7" key="1">
    <citation type="submission" date="2010-12" db="EMBL/GenBank/DDBJ databases">
        <title>Whole genome sequence of Anaerolinea thermophila UNI-1.</title>
        <authorList>
            <person name="Narita-Yamada S."/>
            <person name="Kishi E."/>
            <person name="Watanabe Y."/>
            <person name="Takasaki K."/>
            <person name="Ankai A."/>
            <person name="Oguchi A."/>
            <person name="Fukui S."/>
            <person name="Takahashi M."/>
            <person name="Yashiro I."/>
            <person name="Hosoyama A."/>
            <person name="Sekiguchi Y."/>
            <person name="Hanada S."/>
            <person name="Fujita N."/>
        </authorList>
    </citation>
    <scope>NUCLEOTIDE SEQUENCE [LARGE SCALE GENOMIC DNA]</scope>
    <source>
        <strain evidence="7">DSM 14523 / JCM 11388 / NBRC 100420 / UNI-1</strain>
    </source>
</reference>
<evidence type="ECO:0000259" key="5">
    <source>
        <dbReference type="Pfam" id="PF12146"/>
    </source>
</evidence>
<evidence type="ECO:0000313" key="6">
    <source>
        <dbReference type="EMBL" id="BAJ63517.1"/>
    </source>
</evidence>
<evidence type="ECO:0000256" key="4">
    <source>
        <dbReference type="ARBA" id="ARBA00071261"/>
    </source>
</evidence>
<dbReference type="HOGENOM" id="CLU_026209_7_2_0"/>
<dbReference type="KEGG" id="atm:ANT_14890"/>
<dbReference type="AlphaFoldDB" id="E8N503"/>
<dbReference type="Proteomes" id="UP000008922">
    <property type="component" value="Chromosome"/>
</dbReference>
<dbReference type="STRING" id="926569.ANT_14890"/>
<feature type="domain" description="Serine aminopeptidase S33" evidence="5">
    <location>
        <begin position="34"/>
        <end position="270"/>
    </location>
</feature>
<dbReference type="InterPro" id="IPR022742">
    <property type="entry name" value="Hydrolase_4"/>
</dbReference>
<comment type="catalytic activity">
    <reaction evidence="1">
        <text>Hydrolyzes glycerol monoesters of long-chain fatty acids.</text>
        <dbReference type="EC" id="3.1.1.23"/>
    </reaction>
</comment>
<dbReference type="InterPro" id="IPR051044">
    <property type="entry name" value="MAG_DAG_Lipase"/>
</dbReference>
<organism evidence="6 7">
    <name type="scientific">Anaerolinea thermophila (strain DSM 14523 / JCM 11388 / NBRC 100420 / UNI-1)</name>
    <dbReference type="NCBI Taxonomy" id="926569"/>
    <lineage>
        <taxon>Bacteria</taxon>
        <taxon>Bacillati</taxon>
        <taxon>Chloroflexota</taxon>
        <taxon>Anaerolineae</taxon>
        <taxon>Anaerolineales</taxon>
        <taxon>Anaerolineaceae</taxon>
        <taxon>Anaerolinea</taxon>
    </lineage>
</organism>
<dbReference type="InParanoid" id="E8N503"/>
<name>E8N503_ANATU</name>
<proteinExistence type="inferred from homology"/>
<evidence type="ECO:0000256" key="2">
    <source>
        <dbReference type="ARBA" id="ARBA00008645"/>
    </source>
</evidence>
<evidence type="ECO:0000256" key="3">
    <source>
        <dbReference type="ARBA" id="ARBA00013254"/>
    </source>
</evidence>
<protein>
    <recommendedName>
        <fullName evidence="4">Monoacylglycerol lipase</fullName>
        <ecNumber evidence="3">3.1.1.23</ecNumber>
    </recommendedName>
</protein>
<accession>E8N503</accession>
<gene>
    <name evidence="6" type="ordered locus">ANT_14890</name>
</gene>
<sequence>MCSMTAKLHIHESMWSTPDQQSIYTRRWTPLQESVRAVIVLVHGLGEHCARYDHVAAFFAEQGMATFGFDHRGHGRSDGKRGHIPSYERAMQDIDHFLEEARRAYPNAPLFLYGHSMGGNMVLYYALARQPQNLRGVICTSPGLAVGTPLSPALQAVARVLYMVAPSFTMPNGLNLSHLSHDPQVVEAYQKDPLVTPMVSARLGLEMMDKGKWILEHAEDFPLPLLLLQGGAERIVSPDAVRAFARRVPPERITYREWEHLYHELHNEPEKAEVLNTMLDWLNRQISS</sequence>
<dbReference type="EMBL" id="AP012029">
    <property type="protein sequence ID" value="BAJ63517.1"/>
    <property type="molecule type" value="Genomic_DNA"/>
</dbReference>
<dbReference type="PANTHER" id="PTHR11614">
    <property type="entry name" value="PHOSPHOLIPASE-RELATED"/>
    <property type="match status" value="1"/>
</dbReference>
<evidence type="ECO:0000313" key="7">
    <source>
        <dbReference type="Proteomes" id="UP000008922"/>
    </source>
</evidence>